<name>A0A9Q0XNP4_9SAUR</name>
<evidence type="ECO:0000313" key="3">
    <source>
        <dbReference type="Proteomes" id="UP001142489"/>
    </source>
</evidence>
<comment type="caution">
    <text evidence="2">The sequence shown here is derived from an EMBL/GenBank/DDBJ whole genome shotgun (WGS) entry which is preliminary data.</text>
</comment>
<protein>
    <recommendedName>
        <fullName evidence="4">Secreted protein</fullName>
    </recommendedName>
</protein>
<organism evidence="2 3">
    <name type="scientific">Phrynocephalus forsythii</name>
    <dbReference type="NCBI Taxonomy" id="171643"/>
    <lineage>
        <taxon>Eukaryota</taxon>
        <taxon>Metazoa</taxon>
        <taxon>Chordata</taxon>
        <taxon>Craniata</taxon>
        <taxon>Vertebrata</taxon>
        <taxon>Euteleostomi</taxon>
        <taxon>Lepidosauria</taxon>
        <taxon>Squamata</taxon>
        <taxon>Bifurcata</taxon>
        <taxon>Unidentata</taxon>
        <taxon>Episquamata</taxon>
        <taxon>Toxicofera</taxon>
        <taxon>Iguania</taxon>
        <taxon>Acrodonta</taxon>
        <taxon>Agamidae</taxon>
        <taxon>Agaminae</taxon>
        <taxon>Phrynocephalus</taxon>
    </lineage>
</organism>
<feature type="signal peptide" evidence="1">
    <location>
        <begin position="1"/>
        <end position="18"/>
    </location>
</feature>
<dbReference type="EMBL" id="JAPFRF010000010">
    <property type="protein sequence ID" value="KAJ7320313.1"/>
    <property type="molecule type" value="Genomic_DNA"/>
</dbReference>
<keyword evidence="1" id="KW-0732">Signal</keyword>
<feature type="chain" id="PRO_5040138000" description="Secreted protein" evidence="1">
    <location>
        <begin position="19"/>
        <end position="109"/>
    </location>
</feature>
<proteinExistence type="predicted"/>
<sequence length="109" mass="12540">MRLLWIRTMHVCFPCLVCDDIFLLTVAQQGTCPHLLYFAVFCVDMVQHFLHTLCKGCSEEMLYSMSHITGMPTAVTILWPARHVSSPYKEVVTLRTRRSAQLYDLHPPA</sequence>
<evidence type="ECO:0000256" key="1">
    <source>
        <dbReference type="SAM" id="SignalP"/>
    </source>
</evidence>
<dbReference type="AlphaFoldDB" id="A0A9Q0XNP4"/>
<reference evidence="2" key="1">
    <citation type="journal article" date="2023" name="DNA Res.">
        <title>Chromosome-level genome assembly of Phrynocephalus forsythii using third-generation DNA sequencing and Hi-C analysis.</title>
        <authorList>
            <person name="Qi Y."/>
            <person name="Zhao W."/>
            <person name="Zhao Y."/>
            <person name="Niu C."/>
            <person name="Cao S."/>
            <person name="Zhang Y."/>
        </authorList>
    </citation>
    <scope>NUCLEOTIDE SEQUENCE</scope>
    <source>
        <tissue evidence="2">Muscle</tissue>
    </source>
</reference>
<gene>
    <name evidence="2" type="ORF">JRQ81_019824</name>
</gene>
<dbReference type="Proteomes" id="UP001142489">
    <property type="component" value="Unassembled WGS sequence"/>
</dbReference>
<evidence type="ECO:0008006" key="4">
    <source>
        <dbReference type="Google" id="ProtNLM"/>
    </source>
</evidence>
<evidence type="ECO:0000313" key="2">
    <source>
        <dbReference type="EMBL" id="KAJ7320313.1"/>
    </source>
</evidence>
<keyword evidence="3" id="KW-1185">Reference proteome</keyword>
<accession>A0A9Q0XNP4</accession>